<keyword evidence="7" id="KW-1185">Reference proteome</keyword>
<dbReference type="SFLD" id="SFLDS00019">
    <property type="entry name" value="Glutathione_Transferase_(cytos"/>
    <property type="match status" value="1"/>
</dbReference>
<dbReference type="InterPro" id="IPR004045">
    <property type="entry name" value="Glutathione_S-Trfase_N"/>
</dbReference>
<evidence type="ECO:0000256" key="1">
    <source>
        <dbReference type="ARBA" id="ARBA00012452"/>
    </source>
</evidence>
<dbReference type="Pfam" id="PF13410">
    <property type="entry name" value="GST_C_2"/>
    <property type="match status" value="1"/>
</dbReference>
<dbReference type="GO" id="GO:0004364">
    <property type="term" value="F:glutathione transferase activity"/>
    <property type="evidence" value="ECO:0007669"/>
    <property type="project" value="UniProtKB-EC"/>
</dbReference>
<dbReference type="PANTHER" id="PTHR11260:SF676">
    <property type="entry name" value="GLUTATHIONE S-TRANSFERASE U8"/>
    <property type="match status" value="1"/>
</dbReference>
<dbReference type="EC" id="2.5.1.18" evidence="1"/>
<reference evidence="6 7" key="1">
    <citation type="submission" date="2024-09" db="EMBL/GenBank/DDBJ databases">
        <title>Chromosome-scale assembly of Riccia fluitans.</title>
        <authorList>
            <person name="Paukszto L."/>
            <person name="Sawicki J."/>
            <person name="Karawczyk K."/>
            <person name="Piernik-Szablinska J."/>
            <person name="Szczecinska M."/>
            <person name="Mazdziarz M."/>
        </authorList>
    </citation>
    <scope>NUCLEOTIDE SEQUENCE [LARGE SCALE GENOMIC DNA]</scope>
    <source>
        <strain evidence="6">Rf_01</strain>
        <tissue evidence="6">Aerial parts of the thallus</tissue>
    </source>
</reference>
<feature type="domain" description="GST N-terminal" evidence="4">
    <location>
        <begin position="24"/>
        <end position="103"/>
    </location>
</feature>
<accession>A0ABD1Z261</accession>
<dbReference type="InterPro" id="IPR036249">
    <property type="entry name" value="Thioredoxin-like_sf"/>
</dbReference>
<dbReference type="InterPro" id="IPR036282">
    <property type="entry name" value="Glutathione-S-Trfase_C_sf"/>
</dbReference>
<dbReference type="Pfam" id="PF02798">
    <property type="entry name" value="GST_N"/>
    <property type="match status" value="1"/>
</dbReference>
<dbReference type="PROSITE" id="PS50404">
    <property type="entry name" value="GST_NTER"/>
    <property type="match status" value="1"/>
</dbReference>
<feature type="domain" description="GST C-terminal" evidence="5">
    <location>
        <begin position="110"/>
        <end position="246"/>
    </location>
</feature>
<evidence type="ECO:0000259" key="4">
    <source>
        <dbReference type="PROSITE" id="PS50404"/>
    </source>
</evidence>
<dbReference type="AlphaFoldDB" id="A0ABD1Z261"/>
<dbReference type="InterPro" id="IPR040079">
    <property type="entry name" value="Glutathione_S-Trfase"/>
</dbReference>
<evidence type="ECO:0000313" key="6">
    <source>
        <dbReference type="EMBL" id="KAL2641877.1"/>
    </source>
</evidence>
<dbReference type="SUPFAM" id="SSF47616">
    <property type="entry name" value="GST C-terminal domain-like"/>
    <property type="match status" value="1"/>
</dbReference>
<evidence type="ECO:0000256" key="2">
    <source>
        <dbReference type="ARBA" id="ARBA00022679"/>
    </source>
</evidence>
<sequence length="253" mass="28404">MKPVGVEGGDISISTGLPVDTQTSDVQLVASWCSPMAHQVAIALRQKGVKFKVIEEGCLNKNLKTLHASPLYKRIPILIHKRKLISESLIILEYIEDAWSTDSTQLLPTDPFERSAVRYWSNHVQNKVILTLLRYAEGGADHLNTNLEDTFICLNRVLSVTAPDSSFFMGDELSMVDIVFASVLPWVQALESLNLFKLPSSLQCPRLHRWIEALEQHCSVKPTLQICTPEKLQAFITQTLRKSRPAEVSVKLQ</sequence>
<evidence type="ECO:0000256" key="3">
    <source>
        <dbReference type="ARBA" id="ARBA00047960"/>
    </source>
</evidence>
<comment type="catalytic activity">
    <reaction evidence="3">
        <text>RX + glutathione = an S-substituted glutathione + a halide anion + H(+)</text>
        <dbReference type="Rhea" id="RHEA:16437"/>
        <dbReference type="ChEBI" id="CHEBI:15378"/>
        <dbReference type="ChEBI" id="CHEBI:16042"/>
        <dbReference type="ChEBI" id="CHEBI:17792"/>
        <dbReference type="ChEBI" id="CHEBI:57925"/>
        <dbReference type="ChEBI" id="CHEBI:90779"/>
        <dbReference type="EC" id="2.5.1.18"/>
    </reaction>
</comment>
<dbReference type="Gene3D" id="3.40.30.10">
    <property type="entry name" value="Glutaredoxin"/>
    <property type="match status" value="1"/>
</dbReference>
<dbReference type="InterPro" id="IPR045073">
    <property type="entry name" value="Omega/Tau-like"/>
</dbReference>
<gene>
    <name evidence="6" type="ORF">R1flu_009464</name>
</gene>
<dbReference type="InterPro" id="IPR010987">
    <property type="entry name" value="Glutathione-S-Trfase_C-like"/>
</dbReference>
<proteinExistence type="predicted"/>
<evidence type="ECO:0000259" key="5">
    <source>
        <dbReference type="PROSITE" id="PS50405"/>
    </source>
</evidence>
<dbReference type="SUPFAM" id="SSF52833">
    <property type="entry name" value="Thioredoxin-like"/>
    <property type="match status" value="1"/>
</dbReference>
<dbReference type="PROSITE" id="PS50405">
    <property type="entry name" value="GST_CTER"/>
    <property type="match status" value="1"/>
</dbReference>
<evidence type="ECO:0000313" key="7">
    <source>
        <dbReference type="Proteomes" id="UP001605036"/>
    </source>
</evidence>
<dbReference type="EMBL" id="JBHFFA010000002">
    <property type="protein sequence ID" value="KAL2641877.1"/>
    <property type="molecule type" value="Genomic_DNA"/>
</dbReference>
<dbReference type="Gene3D" id="1.20.1050.10">
    <property type="match status" value="1"/>
</dbReference>
<organism evidence="6 7">
    <name type="scientific">Riccia fluitans</name>
    <dbReference type="NCBI Taxonomy" id="41844"/>
    <lineage>
        <taxon>Eukaryota</taxon>
        <taxon>Viridiplantae</taxon>
        <taxon>Streptophyta</taxon>
        <taxon>Embryophyta</taxon>
        <taxon>Marchantiophyta</taxon>
        <taxon>Marchantiopsida</taxon>
        <taxon>Marchantiidae</taxon>
        <taxon>Marchantiales</taxon>
        <taxon>Ricciaceae</taxon>
        <taxon>Riccia</taxon>
    </lineage>
</organism>
<name>A0ABD1Z261_9MARC</name>
<comment type="caution">
    <text evidence="6">The sequence shown here is derived from an EMBL/GenBank/DDBJ whole genome shotgun (WGS) entry which is preliminary data.</text>
</comment>
<protein>
    <recommendedName>
        <fullName evidence="1">glutathione transferase</fullName>
        <ecNumber evidence="1">2.5.1.18</ecNumber>
    </recommendedName>
</protein>
<keyword evidence="2" id="KW-0808">Transferase</keyword>
<dbReference type="PANTHER" id="PTHR11260">
    <property type="entry name" value="GLUTATHIONE S-TRANSFERASE, GST, SUPERFAMILY, GST DOMAIN CONTAINING"/>
    <property type="match status" value="1"/>
</dbReference>
<dbReference type="Proteomes" id="UP001605036">
    <property type="component" value="Unassembled WGS sequence"/>
</dbReference>
<dbReference type="SFLD" id="SFLDG00358">
    <property type="entry name" value="Main_(cytGST)"/>
    <property type="match status" value="1"/>
</dbReference>